<protein>
    <submittedName>
        <fullName evidence="2">Uncharacterized protein</fullName>
    </submittedName>
</protein>
<accession>A0A371R7Q8</accession>
<keyword evidence="3" id="KW-1185">Reference proteome</keyword>
<feature type="transmembrane region" description="Helical" evidence="1">
    <location>
        <begin position="66"/>
        <end position="89"/>
    </location>
</feature>
<feature type="transmembrane region" description="Helical" evidence="1">
    <location>
        <begin position="132"/>
        <end position="152"/>
    </location>
</feature>
<comment type="caution">
    <text evidence="2">The sequence shown here is derived from an EMBL/GenBank/DDBJ whole genome shotgun (WGS) entry which is preliminary data.</text>
</comment>
<keyword evidence="1" id="KW-1133">Transmembrane helix</keyword>
<keyword evidence="1" id="KW-0472">Membrane</keyword>
<dbReference type="AlphaFoldDB" id="A0A371R7Q8"/>
<organism evidence="2 3">
    <name type="scientific">Parvularcula marina</name>
    <dbReference type="NCBI Taxonomy" id="2292771"/>
    <lineage>
        <taxon>Bacteria</taxon>
        <taxon>Pseudomonadati</taxon>
        <taxon>Pseudomonadota</taxon>
        <taxon>Alphaproteobacteria</taxon>
        <taxon>Parvularculales</taxon>
        <taxon>Parvularculaceae</taxon>
        <taxon>Parvularcula</taxon>
    </lineage>
</organism>
<dbReference type="Proteomes" id="UP000264589">
    <property type="component" value="Unassembled WGS sequence"/>
</dbReference>
<proteinExistence type="predicted"/>
<dbReference type="InParanoid" id="A0A371R7Q8"/>
<evidence type="ECO:0000313" key="2">
    <source>
        <dbReference type="EMBL" id="RFB01486.1"/>
    </source>
</evidence>
<sequence>MIRILLSLAIAAAAYFGPWLLDSTGQILGASFTEPVLGSAFVDSTIGCLMDGKISMSGECAPAYGLFGQLVLATVALGVLSAALSVIGLVPLIGRLTSLVTIVAGVAAIVTFGWFAKEVFTTEQAAFSDFRWGAYATAAFGLITIFAGLSGLRGNND</sequence>
<keyword evidence="1" id="KW-0812">Transmembrane</keyword>
<evidence type="ECO:0000313" key="3">
    <source>
        <dbReference type="Proteomes" id="UP000264589"/>
    </source>
</evidence>
<evidence type="ECO:0000256" key="1">
    <source>
        <dbReference type="SAM" id="Phobius"/>
    </source>
</evidence>
<reference evidence="2 3" key="1">
    <citation type="submission" date="2018-08" db="EMBL/GenBank/DDBJ databases">
        <title>Parvularcula sp. SM1705, isolated from surface water of the South Sea China.</title>
        <authorList>
            <person name="Sun L."/>
        </authorList>
    </citation>
    <scope>NUCLEOTIDE SEQUENCE [LARGE SCALE GENOMIC DNA]</scope>
    <source>
        <strain evidence="2 3">SM1705</strain>
    </source>
</reference>
<dbReference type="EMBL" id="QUQO01000002">
    <property type="protein sequence ID" value="RFB01486.1"/>
    <property type="molecule type" value="Genomic_DNA"/>
</dbReference>
<gene>
    <name evidence="2" type="ORF">DX908_14455</name>
</gene>
<name>A0A371R7Q8_9PROT</name>
<dbReference type="RefSeq" id="WP_116393202.1">
    <property type="nucleotide sequence ID" value="NZ_CAXQPM010000012.1"/>
</dbReference>
<feature type="transmembrane region" description="Helical" evidence="1">
    <location>
        <begin position="96"/>
        <end position="116"/>
    </location>
</feature>
<dbReference type="OrthoDB" id="9927322at2"/>